<reference evidence="6" key="1">
    <citation type="submission" date="2016-11" db="UniProtKB">
        <authorList>
            <consortium name="WormBaseParasite"/>
        </authorList>
    </citation>
    <scope>IDENTIFICATION</scope>
</reference>
<evidence type="ECO:0000313" key="5">
    <source>
        <dbReference type="Proteomes" id="UP000659654"/>
    </source>
</evidence>
<dbReference type="Proteomes" id="UP000659654">
    <property type="component" value="Unassembled WGS sequence"/>
</dbReference>
<dbReference type="Proteomes" id="UP000095284">
    <property type="component" value="Unplaced"/>
</dbReference>
<evidence type="ECO:0000313" key="3">
    <source>
        <dbReference type="EMBL" id="CAG9119128.1"/>
    </source>
</evidence>
<dbReference type="SMR" id="A0A1I7RIW0"/>
<reference evidence="3" key="2">
    <citation type="submission" date="2020-08" db="EMBL/GenBank/DDBJ databases">
        <authorList>
            <person name="Kikuchi T."/>
        </authorList>
    </citation>
    <scope>NUCLEOTIDE SEQUENCE</scope>
    <source>
        <strain evidence="2">Ka4C1</strain>
    </source>
</reference>
<name>A0A1I7RIW0_BURXY</name>
<dbReference type="EMBL" id="CAJFCV020000004">
    <property type="protein sequence ID" value="CAG9119128.1"/>
    <property type="molecule type" value="Genomic_DNA"/>
</dbReference>
<dbReference type="WBParaSite" id="BXY_0064200.1">
    <property type="protein sequence ID" value="BXY_0064200.1"/>
    <property type="gene ID" value="BXY_0064200"/>
</dbReference>
<dbReference type="AlphaFoldDB" id="A0A1I7RIW0"/>
<keyword evidence="5" id="KW-1185">Reference proteome</keyword>
<protein>
    <submittedName>
        <fullName evidence="2">(pine wood nematode) hypothetical protein</fullName>
    </submittedName>
</protein>
<organism evidence="4 6">
    <name type="scientific">Bursaphelenchus xylophilus</name>
    <name type="common">Pinewood nematode worm</name>
    <name type="synonym">Aphelenchoides xylophilus</name>
    <dbReference type="NCBI Taxonomy" id="6326"/>
    <lineage>
        <taxon>Eukaryota</taxon>
        <taxon>Metazoa</taxon>
        <taxon>Ecdysozoa</taxon>
        <taxon>Nematoda</taxon>
        <taxon>Chromadorea</taxon>
        <taxon>Rhabditida</taxon>
        <taxon>Tylenchina</taxon>
        <taxon>Tylenchomorpha</taxon>
        <taxon>Aphelenchoidea</taxon>
        <taxon>Aphelenchoididae</taxon>
        <taxon>Bursaphelenchus</taxon>
    </lineage>
</organism>
<gene>
    <name evidence="2" type="ORF">BXYJ_LOCUS10485</name>
</gene>
<dbReference type="OrthoDB" id="10347626at2759"/>
<dbReference type="Proteomes" id="UP000582659">
    <property type="component" value="Unassembled WGS sequence"/>
</dbReference>
<accession>A0A1I7RIW0</accession>
<evidence type="ECO:0000313" key="4">
    <source>
        <dbReference type="Proteomes" id="UP000095284"/>
    </source>
</evidence>
<sequence>MRSVEGSQSPESSHELDLDHKPTTSNEKLEMILQDALRGISEEAFEKERIKLGKLDEKVEWMECPQIVKLLCFFNTVKPKRVTITEDVPFFFPTHHKQGMRCMYKRRVFYETQSRTAGVNRWRCNQRGCRGTIYIDKAKDWSVIDSGKHWNRPCDCEPQEQDKLVAIAFKSIGYKLARLMPTESTKALKACVLALADEDQLGRLDNFDRVIRKNKRAGLKKQQALGEALAEQIVEEEEPLEE</sequence>
<feature type="region of interest" description="Disordered" evidence="1">
    <location>
        <begin position="1"/>
        <end position="24"/>
    </location>
</feature>
<proteinExistence type="predicted"/>
<evidence type="ECO:0000256" key="1">
    <source>
        <dbReference type="SAM" id="MobiDB-lite"/>
    </source>
</evidence>
<feature type="compositionally biased region" description="Basic and acidic residues" evidence="1">
    <location>
        <begin position="12"/>
        <end position="24"/>
    </location>
</feature>
<evidence type="ECO:0000313" key="2">
    <source>
        <dbReference type="EMBL" id="CAD5228519.1"/>
    </source>
</evidence>
<dbReference type="EMBL" id="CAJFDI010000004">
    <property type="protein sequence ID" value="CAD5228519.1"/>
    <property type="molecule type" value="Genomic_DNA"/>
</dbReference>
<feature type="compositionally biased region" description="Polar residues" evidence="1">
    <location>
        <begin position="1"/>
        <end position="11"/>
    </location>
</feature>
<evidence type="ECO:0000313" key="6">
    <source>
        <dbReference type="WBParaSite" id="BXY_0064200.1"/>
    </source>
</evidence>